<evidence type="ECO:0000256" key="1">
    <source>
        <dbReference type="ARBA" id="ARBA00004496"/>
    </source>
</evidence>
<proteinExistence type="predicted"/>
<feature type="compositionally biased region" description="Polar residues" evidence="5">
    <location>
        <begin position="382"/>
        <end position="396"/>
    </location>
</feature>
<dbReference type="InterPro" id="IPR032675">
    <property type="entry name" value="LRR_dom_sf"/>
</dbReference>
<keyword evidence="4" id="KW-0677">Repeat</keyword>
<evidence type="ECO:0000256" key="3">
    <source>
        <dbReference type="ARBA" id="ARBA00022614"/>
    </source>
</evidence>
<dbReference type="SMART" id="SM00364">
    <property type="entry name" value="LRR_BAC"/>
    <property type="match status" value="4"/>
</dbReference>
<reference evidence="6" key="2">
    <citation type="journal article" date="2023" name="Microbiol Resour">
        <title>Decontamination and Annotation of the Draft Genome Sequence of the Oomycete Lagenidium giganteum ARSEF 373.</title>
        <authorList>
            <person name="Morgan W.R."/>
            <person name="Tartar A."/>
        </authorList>
    </citation>
    <scope>NUCLEOTIDE SEQUENCE</scope>
    <source>
        <strain evidence="6">ARSEF 373</strain>
    </source>
</reference>
<evidence type="ECO:0000313" key="7">
    <source>
        <dbReference type="Proteomes" id="UP001146120"/>
    </source>
</evidence>
<comment type="caution">
    <text evidence="6">The sequence shown here is derived from an EMBL/GenBank/DDBJ whole genome shotgun (WGS) entry which is preliminary data.</text>
</comment>
<dbReference type="EMBL" id="DAKRPA010000052">
    <property type="protein sequence ID" value="DBA01178.1"/>
    <property type="molecule type" value="Genomic_DNA"/>
</dbReference>
<dbReference type="Pfam" id="PF13516">
    <property type="entry name" value="LRR_6"/>
    <property type="match status" value="1"/>
</dbReference>
<sequence>MAADQAAATKSKIKKLTKDKIQEHWKDVVVKPGQLDLTHRGIETIVSLDGLKTFTKLDLSHNKLTKLNDMKNVSNLTWIKIVDNKFTGEGLTELQHLKKLVTLNAGENQIARIAPDVLRHMRELKALVLNNNSITTLEWLPRLPELNSLIVSHNRISAFLPRTIDRLPGLTKISISHNNLEEIPDLSVLSSITELRLSHNKIKKIPFSLANLKNLKILELGHNEIDDWEGIEALGRLQNLKQLSLTGNPIVGQALDTKTDGDESKSKEEMKELKRLDQKNKLYNFKMKRIFPNLVIRDGSRIMDKKTHGYVAPPKEEKPKKEKPAKKRKDPEPTEGEENEPAEPQAEKTKDKSKSKKAKREVNHVAKAADAKPKHKSEGDATKTNAKEVQTNTEVATESKKNKDKKHKATPSDEKSTEAAAVATAPTEKENKKEKKNADKKEKETKSRQKDDKKKRQPKDKASGVLAIKQFKKPCKKEASAPVDLTKVNFTPNVGQAEGRQSTPQEQIKMAENPLTSFIGSFMAPASKSEKETIEHLTRTQECAQFRLDDDALAHRKKGHHQHPQYTSPEGFPEVPRQFLAPSHSDGQDYATYGANSYASAIAITEMMKKRGI</sequence>
<gene>
    <name evidence="6" type="ORF">N0F65_002313</name>
</gene>
<dbReference type="PANTHER" id="PTHR15454:SF69">
    <property type="entry name" value="SERINE_THREONINE-PROTEIN KINASE 11-INTERACTING PROTEIN"/>
    <property type="match status" value="1"/>
</dbReference>
<evidence type="ECO:0000256" key="5">
    <source>
        <dbReference type="SAM" id="MobiDB-lite"/>
    </source>
</evidence>
<dbReference type="InterPro" id="IPR001611">
    <property type="entry name" value="Leu-rich_rpt"/>
</dbReference>
<keyword evidence="7" id="KW-1185">Reference proteome</keyword>
<dbReference type="Gene3D" id="3.80.10.10">
    <property type="entry name" value="Ribonuclease Inhibitor"/>
    <property type="match status" value="2"/>
</dbReference>
<dbReference type="PROSITE" id="PS51450">
    <property type="entry name" value="LRR"/>
    <property type="match status" value="4"/>
</dbReference>
<dbReference type="SMART" id="SM00369">
    <property type="entry name" value="LRR_TYP"/>
    <property type="match status" value="7"/>
</dbReference>
<reference evidence="6" key="1">
    <citation type="submission" date="2022-11" db="EMBL/GenBank/DDBJ databases">
        <authorList>
            <person name="Morgan W.R."/>
            <person name="Tartar A."/>
        </authorList>
    </citation>
    <scope>NUCLEOTIDE SEQUENCE</scope>
    <source>
        <strain evidence="6">ARSEF 373</strain>
    </source>
</reference>
<keyword evidence="3" id="KW-0433">Leucine-rich repeat</keyword>
<accession>A0AAV2Z2I3</accession>
<organism evidence="6 7">
    <name type="scientific">Lagenidium giganteum</name>
    <dbReference type="NCBI Taxonomy" id="4803"/>
    <lineage>
        <taxon>Eukaryota</taxon>
        <taxon>Sar</taxon>
        <taxon>Stramenopiles</taxon>
        <taxon>Oomycota</taxon>
        <taxon>Peronosporomycetes</taxon>
        <taxon>Pythiales</taxon>
        <taxon>Pythiaceae</taxon>
    </lineage>
</organism>
<dbReference type="SMART" id="SM00365">
    <property type="entry name" value="LRR_SD22"/>
    <property type="match status" value="5"/>
</dbReference>
<evidence type="ECO:0000256" key="4">
    <source>
        <dbReference type="ARBA" id="ARBA00022737"/>
    </source>
</evidence>
<keyword evidence="2" id="KW-0963">Cytoplasm</keyword>
<dbReference type="Proteomes" id="UP001146120">
    <property type="component" value="Unassembled WGS sequence"/>
</dbReference>
<feature type="compositionally biased region" description="Basic and acidic residues" evidence="5">
    <location>
        <begin position="360"/>
        <end position="381"/>
    </location>
</feature>
<dbReference type="Pfam" id="PF13855">
    <property type="entry name" value="LRR_8"/>
    <property type="match status" value="1"/>
</dbReference>
<evidence type="ECO:0000313" key="6">
    <source>
        <dbReference type="EMBL" id="DBA01178.1"/>
    </source>
</evidence>
<evidence type="ECO:0000256" key="2">
    <source>
        <dbReference type="ARBA" id="ARBA00022490"/>
    </source>
</evidence>
<name>A0AAV2Z2I3_9STRA</name>
<dbReference type="AlphaFoldDB" id="A0AAV2Z2I3"/>
<comment type="subcellular location">
    <subcellularLocation>
        <location evidence="1">Cytoplasm</location>
    </subcellularLocation>
</comment>
<dbReference type="InterPro" id="IPR003591">
    <property type="entry name" value="Leu-rich_rpt_typical-subtyp"/>
</dbReference>
<dbReference type="SUPFAM" id="SSF52058">
    <property type="entry name" value="L domain-like"/>
    <property type="match status" value="1"/>
</dbReference>
<feature type="compositionally biased region" description="Basic and acidic residues" evidence="5">
    <location>
        <begin position="427"/>
        <end position="462"/>
    </location>
</feature>
<protein>
    <submittedName>
        <fullName evidence="6">Uncharacterized protein</fullName>
    </submittedName>
</protein>
<dbReference type="GO" id="GO:0005737">
    <property type="term" value="C:cytoplasm"/>
    <property type="evidence" value="ECO:0007669"/>
    <property type="project" value="TreeGrafter"/>
</dbReference>
<feature type="region of interest" description="Disordered" evidence="5">
    <location>
        <begin position="305"/>
        <end position="469"/>
    </location>
</feature>
<feature type="region of interest" description="Disordered" evidence="5">
    <location>
        <begin position="556"/>
        <end position="592"/>
    </location>
</feature>
<dbReference type="PANTHER" id="PTHR15454">
    <property type="entry name" value="NISCHARIN RELATED"/>
    <property type="match status" value="1"/>
</dbReference>